<dbReference type="RefSeq" id="XP_020089011.1">
    <property type="nucleotide sequence ID" value="XM_020233422.1"/>
</dbReference>
<gene>
    <name evidence="2" type="primary">LOC109710687</name>
</gene>
<proteinExistence type="predicted"/>
<sequence>MFDTLLKERELGEINKQLRNKLEAEEANQFSKIVFTYRYHQFVPPEATIPRTAGGENNFMLGWVL</sequence>
<protein>
    <submittedName>
        <fullName evidence="2">Uncharacterized protein LOC109710687</fullName>
    </submittedName>
</protein>
<accession>A0A6P5EYV0</accession>
<reference evidence="1" key="1">
    <citation type="journal article" date="2015" name="Nat. Genet.">
        <title>The pineapple genome and the evolution of CAM photosynthesis.</title>
        <authorList>
            <person name="Ming R."/>
            <person name="VanBuren R."/>
            <person name="Wai C.M."/>
            <person name="Tang H."/>
            <person name="Schatz M.C."/>
            <person name="Bowers J.E."/>
            <person name="Lyons E."/>
            <person name="Wang M.L."/>
            <person name="Chen J."/>
            <person name="Biggers E."/>
            <person name="Zhang J."/>
            <person name="Huang L."/>
            <person name="Zhang L."/>
            <person name="Miao W."/>
            <person name="Zhang J."/>
            <person name="Ye Z."/>
            <person name="Miao C."/>
            <person name="Lin Z."/>
            <person name="Wang H."/>
            <person name="Zhou H."/>
            <person name="Yim W.C."/>
            <person name="Priest H.D."/>
            <person name="Zheng C."/>
            <person name="Woodhouse M."/>
            <person name="Edger P.P."/>
            <person name="Guyot R."/>
            <person name="Guo H.B."/>
            <person name="Guo H."/>
            <person name="Zheng G."/>
            <person name="Singh R."/>
            <person name="Sharma A."/>
            <person name="Min X."/>
            <person name="Zheng Y."/>
            <person name="Lee H."/>
            <person name="Gurtowski J."/>
            <person name="Sedlazeck F.J."/>
            <person name="Harkess A."/>
            <person name="McKain M.R."/>
            <person name="Liao Z."/>
            <person name="Fang J."/>
            <person name="Liu J."/>
            <person name="Zhang X."/>
            <person name="Zhang Q."/>
            <person name="Hu W."/>
            <person name="Qin Y."/>
            <person name="Wang K."/>
            <person name="Chen L.Y."/>
            <person name="Shirley N."/>
            <person name="Lin Y.R."/>
            <person name="Liu L.Y."/>
            <person name="Hernandez A.G."/>
            <person name="Wright C.L."/>
            <person name="Bulone V."/>
            <person name="Tuskan G.A."/>
            <person name="Heath K."/>
            <person name="Zee F."/>
            <person name="Moore P.H."/>
            <person name="Sunkar R."/>
            <person name="Leebens-Mack J.H."/>
            <person name="Mockler T."/>
            <person name="Bennetzen J.L."/>
            <person name="Freeling M."/>
            <person name="Sankoff D."/>
            <person name="Paterson A.H."/>
            <person name="Zhu X."/>
            <person name="Yang X."/>
            <person name="Smith J.A."/>
            <person name="Cushman J.C."/>
            <person name="Paull R.E."/>
            <person name="Yu Q."/>
        </authorList>
    </citation>
    <scope>NUCLEOTIDE SEQUENCE [LARGE SCALE GENOMIC DNA]</scope>
    <source>
        <strain evidence="1">cv. F153</strain>
    </source>
</reference>
<dbReference type="GeneID" id="109710687"/>
<evidence type="ECO:0000313" key="1">
    <source>
        <dbReference type="Proteomes" id="UP000515123"/>
    </source>
</evidence>
<evidence type="ECO:0000313" key="2">
    <source>
        <dbReference type="RefSeq" id="XP_020089011.1"/>
    </source>
</evidence>
<dbReference type="AlphaFoldDB" id="A0A6P5EYV0"/>
<reference evidence="2" key="2">
    <citation type="submission" date="2025-08" db="UniProtKB">
        <authorList>
            <consortium name="RefSeq"/>
        </authorList>
    </citation>
    <scope>IDENTIFICATION</scope>
    <source>
        <tissue evidence="2">Leaf</tissue>
    </source>
</reference>
<organism evidence="1 2">
    <name type="scientific">Ananas comosus</name>
    <name type="common">Pineapple</name>
    <name type="synonym">Ananas ananas</name>
    <dbReference type="NCBI Taxonomy" id="4615"/>
    <lineage>
        <taxon>Eukaryota</taxon>
        <taxon>Viridiplantae</taxon>
        <taxon>Streptophyta</taxon>
        <taxon>Embryophyta</taxon>
        <taxon>Tracheophyta</taxon>
        <taxon>Spermatophyta</taxon>
        <taxon>Magnoliopsida</taxon>
        <taxon>Liliopsida</taxon>
        <taxon>Poales</taxon>
        <taxon>Bromeliaceae</taxon>
        <taxon>Bromelioideae</taxon>
        <taxon>Ananas</taxon>
    </lineage>
</organism>
<dbReference type="Proteomes" id="UP000515123">
    <property type="component" value="Linkage group 5"/>
</dbReference>
<name>A0A6P5EYV0_ANACO</name>
<keyword evidence="1" id="KW-1185">Reference proteome</keyword>